<feature type="transmembrane region" description="Helical" evidence="1">
    <location>
        <begin position="265"/>
        <end position="285"/>
    </location>
</feature>
<keyword evidence="4" id="KW-1185">Reference proteome</keyword>
<dbReference type="CDD" id="cd04186">
    <property type="entry name" value="GT_2_like_c"/>
    <property type="match status" value="1"/>
</dbReference>
<keyword evidence="1" id="KW-1133">Transmembrane helix</keyword>
<sequence length="319" mass="35208">MAHADPREPRPDLSIIIVSWNTQQLLRDCLASLFDSGAEARLEVFVVDNDSRDGSPDMVAADFPAVKLIRNSRNAGFAAANNQAIRMAAGRHVLLLNSDTLVHPGVIDASIDYMDANPQVGAMGCRVLNGDGTVQTTCSQFPTLGNLVLLTSGLFRVPGLGFAKRYRMDDWQRDEERDVEVVSGCYMMVRGDALAMVGLLDEDFFFFGEETDWCRRFLAHGYAVRFAPVGTITHFGGGSSKSLNSRRDLMLSEATVRLHRKHGGIIPAAAAWAILLVFNTSRYAFWSLRGLVRRSGDSRRAHFRGVVAGFNTAWPRARQ</sequence>
<dbReference type="Gene3D" id="3.90.550.10">
    <property type="entry name" value="Spore Coat Polysaccharide Biosynthesis Protein SpsA, Chain A"/>
    <property type="match status" value="1"/>
</dbReference>
<dbReference type="EMBL" id="QKVK01000013">
    <property type="protein sequence ID" value="PZF75264.1"/>
    <property type="molecule type" value="Genomic_DNA"/>
</dbReference>
<protein>
    <submittedName>
        <fullName evidence="3">Glycosyltransferase family 2 protein</fullName>
    </submittedName>
</protein>
<feature type="domain" description="Glycosyltransferase 2-like" evidence="2">
    <location>
        <begin position="14"/>
        <end position="141"/>
    </location>
</feature>
<dbReference type="InterPro" id="IPR001173">
    <property type="entry name" value="Glyco_trans_2-like"/>
</dbReference>
<name>A0A2W2B4Q2_9HYPH</name>
<evidence type="ECO:0000313" key="3">
    <source>
        <dbReference type="EMBL" id="PZF75264.1"/>
    </source>
</evidence>
<organism evidence="3 4">
    <name type="scientific">Aestuariivirga litoralis</name>
    <dbReference type="NCBI Taxonomy" id="2650924"/>
    <lineage>
        <taxon>Bacteria</taxon>
        <taxon>Pseudomonadati</taxon>
        <taxon>Pseudomonadota</taxon>
        <taxon>Alphaproteobacteria</taxon>
        <taxon>Hyphomicrobiales</taxon>
        <taxon>Aestuariivirgaceae</taxon>
        <taxon>Aestuariivirga</taxon>
    </lineage>
</organism>
<dbReference type="GO" id="GO:0016740">
    <property type="term" value="F:transferase activity"/>
    <property type="evidence" value="ECO:0007669"/>
    <property type="project" value="UniProtKB-KW"/>
</dbReference>
<proteinExistence type="predicted"/>
<gene>
    <name evidence="3" type="ORF">DK847_19390</name>
</gene>
<dbReference type="Pfam" id="PF00535">
    <property type="entry name" value="Glycos_transf_2"/>
    <property type="match status" value="1"/>
</dbReference>
<dbReference type="SUPFAM" id="SSF53448">
    <property type="entry name" value="Nucleotide-diphospho-sugar transferases"/>
    <property type="match status" value="1"/>
</dbReference>
<keyword evidence="1" id="KW-0472">Membrane</keyword>
<evidence type="ECO:0000313" key="4">
    <source>
        <dbReference type="Proteomes" id="UP000248795"/>
    </source>
</evidence>
<keyword evidence="3" id="KW-0808">Transferase</keyword>
<evidence type="ECO:0000256" key="1">
    <source>
        <dbReference type="SAM" id="Phobius"/>
    </source>
</evidence>
<comment type="caution">
    <text evidence="3">The sequence shown here is derived from an EMBL/GenBank/DDBJ whole genome shotgun (WGS) entry which is preliminary data.</text>
</comment>
<dbReference type="Proteomes" id="UP000248795">
    <property type="component" value="Unassembled WGS sequence"/>
</dbReference>
<dbReference type="InterPro" id="IPR029044">
    <property type="entry name" value="Nucleotide-diphossugar_trans"/>
</dbReference>
<evidence type="ECO:0000259" key="2">
    <source>
        <dbReference type="Pfam" id="PF00535"/>
    </source>
</evidence>
<reference evidence="4" key="1">
    <citation type="submission" date="2018-06" db="EMBL/GenBank/DDBJ databases">
        <title>Aestuariibacter litoralis strain KCTC 52945T.</title>
        <authorList>
            <person name="Li X."/>
            <person name="Salam N."/>
            <person name="Li J.-L."/>
            <person name="Chen Y.-M."/>
            <person name="Yang Z.-W."/>
            <person name="Zhang L.-Y."/>
            <person name="Han M.-X."/>
            <person name="Xiao M."/>
            <person name="Li W.-J."/>
        </authorList>
    </citation>
    <scope>NUCLEOTIDE SEQUENCE [LARGE SCALE GENOMIC DNA]</scope>
    <source>
        <strain evidence="4">KCTC 52945</strain>
    </source>
</reference>
<dbReference type="PANTHER" id="PTHR43179">
    <property type="entry name" value="RHAMNOSYLTRANSFERASE WBBL"/>
    <property type="match status" value="1"/>
</dbReference>
<accession>A0A2W2B4Q2</accession>
<keyword evidence="1" id="KW-0812">Transmembrane</keyword>
<dbReference type="PANTHER" id="PTHR43179:SF7">
    <property type="entry name" value="RHAMNOSYLTRANSFERASE WBBL"/>
    <property type="match status" value="1"/>
</dbReference>
<dbReference type="RefSeq" id="WP_111200197.1">
    <property type="nucleotide sequence ID" value="NZ_QKVK01000013.1"/>
</dbReference>
<dbReference type="AlphaFoldDB" id="A0A2W2B4Q2"/>